<accession>W9CWC2</accession>
<dbReference type="STRING" id="1432307.W9CWC2"/>
<sequence length="136" mass="14879">MPKSVPDLRIPPSSTTVGVRIIDTTTRMSGIPLSEFVSPAIPGHTHLSIPAYSFLIEHSSSRSLLPDLGVRKNWENLAPALPNALEMAAGKLRFKRGYVNSWKTMKYQLPILKPSFGVTGTGITPEILVYLTNPPL</sequence>
<dbReference type="OrthoDB" id="10250730at2759"/>
<name>W9CWC2_SCLBF</name>
<keyword evidence="2" id="KW-1185">Reference proteome</keyword>
<evidence type="ECO:0000313" key="1">
    <source>
        <dbReference type="EMBL" id="ESZ98929.1"/>
    </source>
</evidence>
<organism evidence="1 2">
    <name type="scientific">Sclerotinia borealis (strain F-4128)</name>
    <dbReference type="NCBI Taxonomy" id="1432307"/>
    <lineage>
        <taxon>Eukaryota</taxon>
        <taxon>Fungi</taxon>
        <taxon>Dikarya</taxon>
        <taxon>Ascomycota</taxon>
        <taxon>Pezizomycotina</taxon>
        <taxon>Leotiomycetes</taxon>
        <taxon>Helotiales</taxon>
        <taxon>Sclerotiniaceae</taxon>
        <taxon>Sclerotinia</taxon>
    </lineage>
</organism>
<dbReference type="Proteomes" id="UP000019487">
    <property type="component" value="Unassembled WGS sequence"/>
</dbReference>
<proteinExistence type="predicted"/>
<reference evidence="1 2" key="1">
    <citation type="journal article" date="2014" name="Genome Announc.">
        <title>Draft genome sequence of Sclerotinia borealis, a psychrophilic plant pathogenic fungus.</title>
        <authorList>
            <person name="Mardanov A.V."/>
            <person name="Beletsky A.V."/>
            <person name="Kadnikov V.V."/>
            <person name="Ignatov A.N."/>
            <person name="Ravin N.V."/>
        </authorList>
    </citation>
    <scope>NUCLEOTIDE SEQUENCE [LARGE SCALE GENOMIC DNA]</scope>
    <source>
        <strain evidence="2">F-4157</strain>
    </source>
</reference>
<comment type="caution">
    <text evidence="1">The sequence shown here is derived from an EMBL/GenBank/DDBJ whole genome shotgun (WGS) entry which is preliminary data.</text>
</comment>
<protein>
    <submittedName>
        <fullName evidence="1">Putative N-acyl homoserine lactonase AttM</fullName>
    </submittedName>
</protein>
<evidence type="ECO:0000313" key="2">
    <source>
        <dbReference type="Proteomes" id="UP000019487"/>
    </source>
</evidence>
<dbReference type="EMBL" id="AYSA01000027">
    <property type="protein sequence ID" value="ESZ98929.1"/>
    <property type="molecule type" value="Genomic_DNA"/>
</dbReference>
<dbReference type="HOGENOM" id="CLU_1876628_0_0_1"/>
<dbReference type="AlphaFoldDB" id="W9CWC2"/>
<gene>
    <name evidence="1" type="ORF">SBOR_0685</name>
</gene>